<evidence type="ECO:0000256" key="2">
    <source>
        <dbReference type="ARBA" id="ARBA00022723"/>
    </source>
</evidence>
<evidence type="ECO:0000313" key="8">
    <source>
        <dbReference type="EMBL" id="KAJ6753698.1"/>
    </source>
</evidence>
<dbReference type="GO" id="GO:0008270">
    <property type="term" value="F:zinc ion binding"/>
    <property type="evidence" value="ECO:0007669"/>
    <property type="project" value="UniProtKB-KW"/>
</dbReference>
<dbReference type="AlphaFoldDB" id="A0A9Q0VU27"/>
<name>A0A9Q0VU27_SALPP</name>
<organism evidence="8 9">
    <name type="scientific">Salix purpurea</name>
    <name type="common">Purple osier willow</name>
    <dbReference type="NCBI Taxonomy" id="77065"/>
    <lineage>
        <taxon>Eukaryota</taxon>
        <taxon>Viridiplantae</taxon>
        <taxon>Streptophyta</taxon>
        <taxon>Embryophyta</taxon>
        <taxon>Tracheophyta</taxon>
        <taxon>Spermatophyta</taxon>
        <taxon>Magnoliopsida</taxon>
        <taxon>eudicotyledons</taxon>
        <taxon>Gunneridae</taxon>
        <taxon>Pentapetalae</taxon>
        <taxon>rosids</taxon>
        <taxon>fabids</taxon>
        <taxon>Malpighiales</taxon>
        <taxon>Salicaceae</taxon>
        <taxon>Saliceae</taxon>
        <taxon>Salix</taxon>
    </lineage>
</organism>
<evidence type="ECO:0000256" key="5">
    <source>
        <dbReference type="PROSITE-ProRule" id="PRU00288"/>
    </source>
</evidence>
<evidence type="ECO:0000313" key="9">
    <source>
        <dbReference type="Proteomes" id="UP001151532"/>
    </source>
</evidence>
<dbReference type="InterPro" id="IPR001164">
    <property type="entry name" value="ArfGAP_dom"/>
</dbReference>
<dbReference type="CDD" id="cd08204">
    <property type="entry name" value="ArfGap"/>
    <property type="match status" value="1"/>
</dbReference>
<dbReference type="OrthoDB" id="10266696at2759"/>
<evidence type="ECO:0000256" key="6">
    <source>
        <dbReference type="SAM" id="MobiDB-lite"/>
    </source>
</evidence>
<gene>
    <name evidence="8" type="ORF">OIU79_026522</name>
</gene>
<dbReference type="Proteomes" id="UP001151532">
    <property type="component" value="Chromosome 16"/>
</dbReference>
<sequence>MNEKANVSKELNARHRKILEGLLKLPENRECADCKAKGPRWASVNLGIFICMQCSGIHRSLGVHISKVRSATLDTWLPEQVAFIHSMGNERANSYWEADLPPNYDRVGIENFIRAKYEEKRWVSKDGKPQSPSSVRDEKSSLHWQRPAERSGHGHTSSSENLFEERKNFQVSSSKNSAPATRISLPVPPRAFEQVPAPAKPQQIVEKAEPMVVATEAAKKVADAAPAVSPPKVDFATDLFDLLSMDGPTENGSEAAANDDNSWAGFQSAAVAEEVSTTGNNGPTKAVENDTQHVSGIEDLFKDSSSLATPSVLEKPQKDVKNDIMSLFEKSNMVSPFAMHQQQLAMLAQQQLLMAAAANSAGGNPKAVNQQQLAMLAQQQQLLMAAAAKSAGGDPKAMNQQQLAILAQQQQLMATAAKSASGDQKLSGSIQQQGPNGISILAQDWPNIGYQIPGLMTPEAVQGDFQKLMQTANIGLTHPGGSSAPNPTSSLYNTGQVAPAANAGTTNGVGKTQSSSSVSSGGTSTATGKDHDFSSLMQGMFSKH</sequence>
<keyword evidence="2" id="KW-0479">Metal-binding</keyword>
<feature type="compositionally biased region" description="Low complexity" evidence="6">
    <location>
        <begin position="508"/>
        <end position="527"/>
    </location>
</feature>
<feature type="region of interest" description="Disordered" evidence="6">
    <location>
        <begin position="477"/>
        <end position="544"/>
    </location>
</feature>
<evidence type="ECO:0000256" key="3">
    <source>
        <dbReference type="ARBA" id="ARBA00022771"/>
    </source>
</evidence>
<dbReference type="Gene3D" id="1.10.220.150">
    <property type="entry name" value="Arf GTPase activating protein"/>
    <property type="match status" value="1"/>
</dbReference>
<feature type="domain" description="Arf-GAP" evidence="7">
    <location>
        <begin position="16"/>
        <end position="130"/>
    </location>
</feature>
<keyword evidence="1" id="KW-0343">GTPase activation</keyword>
<evidence type="ECO:0000256" key="4">
    <source>
        <dbReference type="ARBA" id="ARBA00022833"/>
    </source>
</evidence>
<proteinExistence type="predicted"/>
<dbReference type="GO" id="GO:0005096">
    <property type="term" value="F:GTPase activator activity"/>
    <property type="evidence" value="ECO:0007669"/>
    <property type="project" value="UniProtKB-KW"/>
</dbReference>
<dbReference type="Pfam" id="PF01412">
    <property type="entry name" value="ArfGap"/>
    <property type="match status" value="1"/>
</dbReference>
<reference evidence="8" key="1">
    <citation type="submission" date="2022-11" db="EMBL/GenBank/DDBJ databases">
        <authorList>
            <person name="Hyden B.L."/>
            <person name="Feng K."/>
            <person name="Yates T."/>
            <person name="Jawdy S."/>
            <person name="Smart L.B."/>
            <person name="Muchero W."/>
        </authorList>
    </citation>
    <scope>NUCLEOTIDE SEQUENCE</scope>
    <source>
        <tissue evidence="8">Shoot tip</tissue>
    </source>
</reference>
<dbReference type="InterPro" id="IPR038508">
    <property type="entry name" value="ArfGAP_dom_sf"/>
</dbReference>
<dbReference type="InterPro" id="IPR037278">
    <property type="entry name" value="ARFGAP/RecO"/>
</dbReference>
<dbReference type="PANTHER" id="PTHR46419">
    <property type="entry name" value="ADP-RIBOSYLATION FACTOR GTPASE-ACTIVATING PROTEIN AGD5"/>
    <property type="match status" value="1"/>
</dbReference>
<keyword evidence="4" id="KW-0862">Zinc</keyword>
<dbReference type="FunFam" id="1.10.220.150:FF:000009">
    <property type="entry name" value="stromal membrane-associated protein 1 isoform X1"/>
    <property type="match status" value="1"/>
</dbReference>
<feature type="compositionally biased region" description="Polar residues" evidence="6">
    <location>
        <begin position="483"/>
        <end position="496"/>
    </location>
</feature>
<dbReference type="SMART" id="SM00105">
    <property type="entry name" value="ArfGap"/>
    <property type="match status" value="1"/>
</dbReference>
<feature type="compositionally biased region" description="Basic and acidic residues" evidence="6">
    <location>
        <begin position="135"/>
        <end position="152"/>
    </location>
</feature>
<comment type="caution">
    <text evidence="8">The sequence shown here is derived from an EMBL/GenBank/DDBJ whole genome shotgun (WGS) entry which is preliminary data.</text>
</comment>
<keyword evidence="3 5" id="KW-0863">Zinc-finger</keyword>
<dbReference type="EMBL" id="JAPFFK010000007">
    <property type="protein sequence ID" value="KAJ6753698.1"/>
    <property type="molecule type" value="Genomic_DNA"/>
</dbReference>
<reference evidence="8" key="2">
    <citation type="journal article" date="2023" name="Int. J. Mol. Sci.">
        <title>De Novo Assembly and Annotation of 11 Diverse Shrub Willow (Salix) Genomes Reveals Novel Gene Organization in Sex-Linked Regions.</title>
        <authorList>
            <person name="Hyden B."/>
            <person name="Feng K."/>
            <person name="Yates T.B."/>
            <person name="Jawdy S."/>
            <person name="Cereghino C."/>
            <person name="Smart L.B."/>
            <person name="Muchero W."/>
        </authorList>
    </citation>
    <scope>NUCLEOTIDE SEQUENCE</scope>
    <source>
        <tissue evidence="8">Shoot tip</tissue>
    </source>
</reference>
<protein>
    <submittedName>
        <fullName evidence="8">ADP-RIBOSYLATION FACTOR GTPASE-ACTIVATING PROTEIN AGD5</fullName>
    </submittedName>
</protein>
<dbReference type="SUPFAM" id="SSF57863">
    <property type="entry name" value="ArfGap/RecO-like zinc finger"/>
    <property type="match status" value="1"/>
</dbReference>
<feature type="region of interest" description="Disordered" evidence="6">
    <location>
        <begin position="123"/>
        <end position="160"/>
    </location>
</feature>
<evidence type="ECO:0000259" key="7">
    <source>
        <dbReference type="PROSITE" id="PS50115"/>
    </source>
</evidence>
<keyword evidence="9" id="KW-1185">Reference proteome</keyword>
<dbReference type="PRINTS" id="PR00405">
    <property type="entry name" value="REVINTRACTNG"/>
</dbReference>
<dbReference type="InterPro" id="IPR044520">
    <property type="entry name" value="ARF_GAP_AGD5/15"/>
</dbReference>
<dbReference type="PROSITE" id="PS50115">
    <property type="entry name" value="ARFGAP"/>
    <property type="match status" value="1"/>
</dbReference>
<dbReference type="PANTHER" id="PTHR46419:SF2">
    <property type="entry name" value="ADP-RIBOSYLATION FACTOR GTPASE-ACTIVATING PROTEIN AGD5"/>
    <property type="match status" value="1"/>
</dbReference>
<evidence type="ECO:0000256" key="1">
    <source>
        <dbReference type="ARBA" id="ARBA00022468"/>
    </source>
</evidence>
<accession>A0A9Q0VU27</accession>